<reference evidence="1" key="1">
    <citation type="submission" date="2020-05" db="EMBL/GenBank/DDBJ databases">
        <authorList>
            <person name="Chiriac C."/>
            <person name="Salcher M."/>
            <person name="Ghai R."/>
            <person name="Kavagutti S V."/>
        </authorList>
    </citation>
    <scope>NUCLEOTIDE SEQUENCE</scope>
</reference>
<accession>A0A6J5QHH8</accession>
<name>A0A6J5QHH8_9CAUD</name>
<evidence type="ECO:0000313" key="1">
    <source>
        <dbReference type="EMBL" id="CAB4180425.1"/>
    </source>
</evidence>
<protein>
    <submittedName>
        <fullName evidence="1">Uncharacterized protein</fullName>
    </submittedName>
</protein>
<feature type="non-terminal residue" evidence="1">
    <location>
        <position position="1"/>
    </location>
</feature>
<dbReference type="EMBL" id="LR796987">
    <property type="protein sequence ID" value="CAB4180425.1"/>
    <property type="molecule type" value="Genomic_DNA"/>
</dbReference>
<gene>
    <name evidence="1" type="ORF">UFOVP1039_28</name>
</gene>
<sequence>EHQGQAELVQMFNNCAAKTSDQAWRIVRRKSAGDVSGAIATAMVVHKLSMPISKPQIFA</sequence>
<organism evidence="1">
    <name type="scientific">uncultured Caudovirales phage</name>
    <dbReference type="NCBI Taxonomy" id="2100421"/>
    <lineage>
        <taxon>Viruses</taxon>
        <taxon>Duplodnaviria</taxon>
        <taxon>Heunggongvirae</taxon>
        <taxon>Uroviricota</taxon>
        <taxon>Caudoviricetes</taxon>
        <taxon>Peduoviridae</taxon>
        <taxon>Maltschvirus</taxon>
        <taxon>Maltschvirus maltsch</taxon>
    </lineage>
</organism>
<proteinExistence type="predicted"/>